<evidence type="ECO:0008006" key="5">
    <source>
        <dbReference type="Google" id="ProtNLM"/>
    </source>
</evidence>
<dbReference type="PANTHER" id="PTHR24637:SF422">
    <property type="entry name" value="COLLAGEN IV NC1 DOMAIN-CONTAINING PROTEIN"/>
    <property type="match status" value="1"/>
</dbReference>
<feature type="compositionally biased region" description="Low complexity" evidence="1">
    <location>
        <begin position="25"/>
        <end position="48"/>
    </location>
</feature>
<keyword evidence="4" id="KW-1185">Reference proteome</keyword>
<dbReference type="Proteomes" id="UP001597010">
    <property type="component" value="Unassembled WGS sequence"/>
</dbReference>
<gene>
    <name evidence="3" type="ORF">ACFQZX_16770</name>
</gene>
<feature type="region of interest" description="Disordered" evidence="1">
    <location>
        <begin position="23"/>
        <end position="116"/>
    </location>
</feature>
<dbReference type="Pfam" id="PF01391">
    <property type="entry name" value="Collagen"/>
    <property type="match status" value="1"/>
</dbReference>
<evidence type="ECO:0000313" key="3">
    <source>
        <dbReference type="EMBL" id="MFD0795277.1"/>
    </source>
</evidence>
<name>A0ABW3AW22_9SPHI</name>
<comment type="caution">
    <text evidence="3">The sequence shown here is derived from an EMBL/GenBank/DDBJ whole genome shotgun (WGS) entry which is preliminary data.</text>
</comment>
<feature type="compositionally biased region" description="Low complexity" evidence="1">
    <location>
        <begin position="54"/>
        <end position="63"/>
    </location>
</feature>
<dbReference type="RefSeq" id="WP_377117522.1">
    <property type="nucleotide sequence ID" value="NZ_JBHTHZ010000014.1"/>
</dbReference>
<sequence>MRRNRLIVLAIAFCFLSISACKKSTTPGPQGPQGETGATGATGATGPQGPQGPQGPTGATGPQGPAGPQGPQGPAGPEGPTGATGATGATGPQGPAGPQGPQGPQGPAGSNGQNGKDAEVQSFILENRGVTLTGFTTLPVPAITQDIVDRGIVFVYFKVTGTNTGYYALPYSENDRALSVSNYGVGYVNIKANFTVNSGLDFRIVIIPGTSLSTLSVTHPGLNVRNFSQVASAFNLK</sequence>
<reference evidence="4" key="1">
    <citation type="journal article" date="2019" name="Int. J. Syst. Evol. Microbiol.">
        <title>The Global Catalogue of Microorganisms (GCM) 10K type strain sequencing project: providing services to taxonomists for standard genome sequencing and annotation.</title>
        <authorList>
            <consortium name="The Broad Institute Genomics Platform"/>
            <consortium name="The Broad Institute Genome Sequencing Center for Infectious Disease"/>
            <person name="Wu L."/>
            <person name="Ma J."/>
        </authorList>
    </citation>
    <scope>NUCLEOTIDE SEQUENCE [LARGE SCALE GENOMIC DNA]</scope>
    <source>
        <strain evidence="4">CCUG 61484</strain>
    </source>
</reference>
<feature type="chain" id="PRO_5045693442" description="Collagen triple helix repeat-containing protein" evidence="2">
    <location>
        <begin position="21"/>
        <end position="237"/>
    </location>
</feature>
<evidence type="ECO:0000256" key="1">
    <source>
        <dbReference type="SAM" id="MobiDB-lite"/>
    </source>
</evidence>
<accession>A0ABW3AW22</accession>
<protein>
    <recommendedName>
        <fullName evidence="5">Collagen triple helix repeat-containing protein</fullName>
    </recommendedName>
</protein>
<feature type="compositionally biased region" description="Low complexity" evidence="1">
    <location>
        <begin position="78"/>
        <end position="93"/>
    </location>
</feature>
<dbReference type="PANTHER" id="PTHR24637">
    <property type="entry name" value="COLLAGEN"/>
    <property type="match status" value="1"/>
</dbReference>
<proteinExistence type="predicted"/>
<evidence type="ECO:0000256" key="2">
    <source>
        <dbReference type="SAM" id="SignalP"/>
    </source>
</evidence>
<feature type="signal peptide" evidence="2">
    <location>
        <begin position="1"/>
        <end position="20"/>
    </location>
</feature>
<dbReference type="Gene3D" id="1.20.5.320">
    <property type="entry name" value="6-Phosphogluconate Dehydrogenase, domain 3"/>
    <property type="match status" value="1"/>
</dbReference>
<evidence type="ECO:0000313" key="4">
    <source>
        <dbReference type="Proteomes" id="UP001597010"/>
    </source>
</evidence>
<organism evidence="3 4">
    <name type="scientific">Mucilaginibacter litoreus</name>
    <dbReference type="NCBI Taxonomy" id="1048221"/>
    <lineage>
        <taxon>Bacteria</taxon>
        <taxon>Pseudomonadati</taxon>
        <taxon>Bacteroidota</taxon>
        <taxon>Sphingobacteriia</taxon>
        <taxon>Sphingobacteriales</taxon>
        <taxon>Sphingobacteriaceae</taxon>
        <taxon>Mucilaginibacter</taxon>
    </lineage>
</organism>
<dbReference type="InterPro" id="IPR008160">
    <property type="entry name" value="Collagen"/>
</dbReference>
<dbReference type="PROSITE" id="PS51257">
    <property type="entry name" value="PROKAR_LIPOPROTEIN"/>
    <property type="match status" value="1"/>
</dbReference>
<dbReference type="EMBL" id="JBHTHZ010000014">
    <property type="protein sequence ID" value="MFD0795277.1"/>
    <property type="molecule type" value="Genomic_DNA"/>
</dbReference>
<keyword evidence="2" id="KW-0732">Signal</keyword>